<reference evidence="3" key="1">
    <citation type="submission" date="2019-11" db="EMBL/GenBank/DDBJ databases">
        <title>Whole genome comparisons of Staphylococcus agnetis isolates from cattle and chickens.</title>
        <authorList>
            <person name="Rhoads D."/>
            <person name="Shwani A."/>
            <person name="Adkins P."/>
            <person name="Calcutt M."/>
            <person name="Middleton J."/>
        </authorList>
    </citation>
    <scope>NUCLEOTIDE SEQUENCE</scope>
    <source>
        <strain evidence="3">1387</strain>
    </source>
</reference>
<proteinExistence type="predicted"/>
<comment type="caution">
    <text evidence="3">The sequence shown here is derived from an EMBL/GenBank/DDBJ whole genome shotgun (WGS) entry which is preliminary data.</text>
</comment>
<keyword evidence="2" id="KW-0732">Signal</keyword>
<evidence type="ECO:0000256" key="1">
    <source>
        <dbReference type="SAM" id="MobiDB-lite"/>
    </source>
</evidence>
<dbReference type="AlphaFoldDB" id="A0AAW9YSD8"/>
<feature type="non-terminal residue" evidence="3">
    <location>
        <position position="243"/>
    </location>
</feature>
<evidence type="ECO:0000313" key="4">
    <source>
        <dbReference type="Proteomes" id="UP000646308"/>
    </source>
</evidence>
<gene>
    <name evidence="3" type="ORF">GLV84_01285</name>
</gene>
<evidence type="ECO:0000256" key="2">
    <source>
        <dbReference type="SAM" id="SignalP"/>
    </source>
</evidence>
<dbReference type="Proteomes" id="UP000646308">
    <property type="component" value="Unassembled WGS sequence"/>
</dbReference>
<feature type="compositionally biased region" description="Basic and acidic residues" evidence="1">
    <location>
        <begin position="178"/>
        <end position="187"/>
    </location>
</feature>
<feature type="compositionally biased region" description="Basic and acidic residues" evidence="1">
    <location>
        <begin position="209"/>
        <end position="225"/>
    </location>
</feature>
<feature type="compositionally biased region" description="Polar residues" evidence="1">
    <location>
        <begin position="141"/>
        <end position="163"/>
    </location>
</feature>
<organism evidence="3 4">
    <name type="scientific">Staphylococcus agnetis</name>
    <dbReference type="NCBI Taxonomy" id="985762"/>
    <lineage>
        <taxon>Bacteria</taxon>
        <taxon>Bacillati</taxon>
        <taxon>Bacillota</taxon>
        <taxon>Bacilli</taxon>
        <taxon>Bacillales</taxon>
        <taxon>Staphylococcaceae</taxon>
        <taxon>Staphylococcus</taxon>
    </lineage>
</organism>
<feature type="compositionally biased region" description="Low complexity" evidence="1">
    <location>
        <begin position="33"/>
        <end position="46"/>
    </location>
</feature>
<sequence>MKTHKLLICMLSTTLVFPSYSVHTIHAATDNPSSETSTLESTSSETSIDKNGTDETPKDEKEKAEKQQTSSQTKKEKTKKTTSSSLLPSWINTLNHPLGIFNPTTEHSTHFWDNWLALDPPSNTISKDANTSENDAILAQPTPSAAHSDVDPTTNETTKTEVPSSEHDASPSEATSESSRDNSHLSEEDQAVANELDNITDKIQSNQPSDKDTFSETPDSKHDETSSNEAPTSEDKHIEGQDA</sequence>
<feature type="signal peptide" evidence="2">
    <location>
        <begin position="1"/>
        <end position="21"/>
    </location>
</feature>
<dbReference type="RefSeq" id="WP_167696957.1">
    <property type="nucleotide sequence ID" value="NZ_WMFL01000016.1"/>
</dbReference>
<feature type="chain" id="PRO_5043600618" evidence="2">
    <location>
        <begin position="22"/>
        <end position="243"/>
    </location>
</feature>
<feature type="compositionally biased region" description="Basic and acidic residues" evidence="1">
    <location>
        <begin position="233"/>
        <end position="243"/>
    </location>
</feature>
<name>A0AAW9YSD8_9STAP</name>
<accession>A0AAW9YSD8</accession>
<protein>
    <submittedName>
        <fullName evidence="3">Uncharacterized protein</fullName>
    </submittedName>
</protein>
<feature type="region of interest" description="Disordered" evidence="1">
    <location>
        <begin position="29"/>
        <end position="85"/>
    </location>
</feature>
<dbReference type="EMBL" id="WMFL01000016">
    <property type="protein sequence ID" value="NJI01520.1"/>
    <property type="molecule type" value="Genomic_DNA"/>
</dbReference>
<evidence type="ECO:0000313" key="3">
    <source>
        <dbReference type="EMBL" id="NJI01520.1"/>
    </source>
</evidence>
<feature type="compositionally biased region" description="Basic and acidic residues" evidence="1">
    <location>
        <begin position="47"/>
        <end position="66"/>
    </location>
</feature>
<feature type="region of interest" description="Disordered" evidence="1">
    <location>
        <begin position="141"/>
        <end position="243"/>
    </location>
</feature>